<dbReference type="PANTHER" id="PTHR11635:SF152">
    <property type="entry name" value="CAMP-DEPENDENT PROTEIN KINASE TYPE I REGULATORY SUBUNIT-RELATED"/>
    <property type="match status" value="1"/>
</dbReference>
<organism evidence="2 3">
    <name type="scientific">Paramecium pentaurelia</name>
    <dbReference type="NCBI Taxonomy" id="43138"/>
    <lineage>
        <taxon>Eukaryota</taxon>
        <taxon>Sar</taxon>
        <taxon>Alveolata</taxon>
        <taxon>Ciliophora</taxon>
        <taxon>Intramacronucleata</taxon>
        <taxon>Oligohymenophorea</taxon>
        <taxon>Peniculida</taxon>
        <taxon>Parameciidae</taxon>
        <taxon>Paramecium</taxon>
    </lineage>
</organism>
<accession>A0A8S1WAG1</accession>
<keyword evidence="3" id="KW-1185">Reference proteome</keyword>
<dbReference type="GO" id="GO:0004862">
    <property type="term" value="F:cAMP-dependent protein kinase inhibitor activity"/>
    <property type="evidence" value="ECO:0007669"/>
    <property type="project" value="TreeGrafter"/>
</dbReference>
<name>A0A8S1WAG1_9CILI</name>
<dbReference type="PANTHER" id="PTHR11635">
    <property type="entry name" value="CAMP-DEPENDENT PROTEIN KINASE REGULATORY CHAIN"/>
    <property type="match status" value="1"/>
</dbReference>
<dbReference type="GO" id="GO:0005952">
    <property type="term" value="C:cAMP-dependent protein kinase complex"/>
    <property type="evidence" value="ECO:0007669"/>
    <property type="project" value="InterPro"/>
</dbReference>
<dbReference type="InterPro" id="IPR018488">
    <property type="entry name" value="cNMP-bd_CS"/>
</dbReference>
<evidence type="ECO:0000313" key="3">
    <source>
        <dbReference type="Proteomes" id="UP000689195"/>
    </source>
</evidence>
<feature type="domain" description="Cyclic nucleotide-binding" evidence="1">
    <location>
        <begin position="208"/>
        <end position="364"/>
    </location>
</feature>
<dbReference type="Pfam" id="PF00027">
    <property type="entry name" value="cNMP_binding"/>
    <property type="match status" value="1"/>
</dbReference>
<dbReference type="FunFam" id="2.60.120.10:FF:000267">
    <property type="entry name" value="Uncharacterized protein"/>
    <property type="match status" value="1"/>
</dbReference>
<protein>
    <recommendedName>
        <fullName evidence="1">Cyclic nucleotide-binding domain-containing protein</fullName>
    </recommendedName>
</protein>
<proteinExistence type="predicted"/>
<comment type="caution">
    <text evidence="2">The sequence shown here is derived from an EMBL/GenBank/DDBJ whole genome shotgun (WGS) entry which is preliminary data.</text>
</comment>
<dbReference type="CDD" id="cd00038">
    <property type="entry name" value="CAP_ED"/>
    <property type="match status" value="2"/>
</dbReference>
<gene>
    <name evidence="2" type="ORF">PPENT_87.1.T0850157</name>
</gene>
<dbReference type="Proteomes" id="UP000689195">
    <property type="component" value="Unassembled WGS sequence"/>
</dbReference>
<dbReference type="AlphaFoldDB" id="A0A8S1WAG1"/>
<dbReference type="OrthoDB" id="417078at2759"/>
<feature type="domain" description="Cyclic nucleotide-binding" evidence="1">
    <location>
        <begin position="95"/>
        <end position="205"/>
    </location>
</feature>
<dbReference type="GO" id="GO:0034236">
    <property type="term" value="F:protein kinase A catalytic subunit binding"/>
    <property type="evidence" value="ECO:0007669"/>
    <property type="project" value="TreeGrafter"/>
</dbReference>
<dbReference type="PROSITE" id="PS50042">
    <property type="entry name" value="CNMP_BINDING_3"/>
    <property type="match status" value="2"/>
</dbReference>
<dbReference type="SMART" id="SM00100">
    <property type="entry name" value="cNMP"/>
    <property type="match status" value="2"/>
</dbReference>
<dbReference type="EMBL" id="CAJJDO010000085">
    <property type="protein sequence ID" value="CAD8185562.1"/>
    <property type="molecule type" value="Genomic_DNA"/>
</dbReference>
<evidence type="ECO:0000259" key="1">
    <source>
        <dbReference type="PROSITE" id="PS50042"/>
    </source>
</evidence>
<dbReference type="InterPro" id="IPR050503">
    <property type="entry name" value="cAMP-dep_PK_reg_su-like"/>
</dbReference>
<reference evidence="2" key="1">
    <citation type="submission" date="2021-01" db="EMBL/GenBank/DDBJ databases">
        <authorList>
            <consortium name="Genoscope - CEA"/>
            <person name="William W."/>
        </authorList>
    </citation>
    <scope>NUCLEOTIDE SEQUENCE</scope>
</reference>
<dbReference type="InterPro" id="IPR000595">
    <property type="entry name" value="cNMP-bd_dom"/>
</dbReference>
<dbReference type="PROSITE" id="PS00889">
    <property type="entry name" value="CNMP_BINDING_2"/>
    <property type="match status" value="1"/>
</dbReference>
<dbReference type="GO" id="GO:0030552">
    <property type="term" value="F:cAMP binding"/>
    <property type="evidence" value="ECO:0007669"/>
    <property type="project" value="TreeGrafter"/>
</dbReference>
<evidence type="ECO:0000313" key="2">
    <source>
        <dbReference type="EMBL" id="CAD8185562.1"/>
    </source>
</evidence>
<dbReference type="GO" id="GO:0005829">
    <property type="term" value="C:cytosol"/>
    <property type="evidence" value="ECO:0007669"/>
    <property type="project" value="TreeGrafter"/>
</dbReference>
<sequence>MNKFIRKNSINTQALKEQENKKLKQYILQMEQEPSLYETLTQEQIFGILCIILTKSSYHRTQSEIEILKKATIHIDYFQKLIEKNQGPLLWERCLRKMSYTYLSYGQTLFREGDVGTTFYIILQGRVSIHKRLLVQDEFQDKELIQLQDGQGFGELALENNEPRSASVKAILPTHLAVLEAEDYMVIKKTVINQQRQMYFEEFAKLSIFRDWKFMSIKSLFDVIKQNKYRLNHTIYKEGDPSNEVYFIQTGQFKVVKKLRIAQQLEENNYQDDLQKLKDRFAYSKPSLSNSDKIDMLYQKKKYGNLVTGDKKSCMTLKFVGAGEMFGELEILKQQDLCRQFSYISTFESNTVYSVSKRDFLRVLQNDQPLLKSLNSLNDDKLKQALAQIQAYEKNFIDQTDKQIVLQRTQIKEQLNPKLLTDEDLQSNVLVRNKTFVSKVSSKKKQIDKKIRELTLTLESPKSEMNYSTLLTQLYKSEKHRRQRTELQIVLFSKKGPKNTKKSIEKRPKTEMLSHDSPKLNVYISNVLSKLFSSQPIIKENLNQEEENYNKQQQKFNIKEIKKSSDHIQDSSRNLQKKYQTETTLTRRIHSTTSRQLQTSPTQSKFGLIDKFNSNSFKSHLPFVLQNKYFGLTPKEQ</sequence>